<evidence type="ECO:0000313" key="2">
    <source>
        <dbReference type="EMBL" id="TRL38636.1"/>
    </source>
</evidence>
<proteinExistence type="predicted"/>
<keyword evidence="3" id="KW-1185">Reference proteome</keyword>
<dbReference type="InterPro" id="IPR035093">
    <property type="entry name" value="RelE/ParE_toxin_dom_sf"/>
</dbReference>
<dbReference type="InterPro" id="IPR007712">
    <property type="entry name" value="RelE/ParE_toxin"/>
</dbReference>
<comment type="caution">
    <text evidence="2">The sequence shown here is derived from an EMBL/GenBank/DDBJ whole genome shotgun (WGS) entry which is preliminary data.</text>
</comment>
<organism evidence="2 3">
    <name type="scientific">Rhizobium straminoryzae</name>
    <dbReference type="NCBI Taxonomy" id="1387186"/>
    <lineage>
        <taxon>Bacteria</taxon>
        <taxon>Pseudomonadati</taxon>
        <taxon>Pseudomonadota</taxon>
        <taxon>Alphaproteobacteria</taxon>
        <taxon>Hyphomicrobiales</taxon>
        <taxon>Rhizobiaceae</taxon>
        <taxon>Rhizobium/Agrobacterium group</taxon>
        <taxon>Rhizobium</taxon>
    </lineage>
</organism>
<keyword evidence="1" id="KW-1277">Toxin-antitoxin system</keyword>
<dbReference type="Pfam" id="PF05016">
    <property type="entry name" value="ParE_toxin"/>
    <property type="match status" value="1"/>
</dbReference>
<dbReference type="Proteomes" id="UP000316801">
    <property type="component" value="Unassembled WGS sequence"/>
</dbReference>
<protein>
    <submittedName>
        <fullName evidence="2">Type II toxin-antitoxin system RelE/ParE family toxin</fullName>
    </submittedName>
</protein>
<gene>
    <name evidence="2" type="ORF">FNA46_12900</name>
</gene>
<dbReference type="Gene3D" id="3.30.2310.20">
    <property type="entry name" value="RelE-like"/>
    <property type="match status" value="1"/>
</dbReference>
<evidence type="ECO:0000256" key="1">
    <source>
        <dbReference type="ARBA" id="ARBA00022649"/>
    </source>
</evidence>
<sequence length="99" mass="11227">MYTRLADQDLVDIFVHIGESDIIAASRFVRQLTSKIAWIAASGFPGVPRDDLRSGLKALPFRRRCIYFRTTAEEVIILSVLHGHQPLSADLFPEEQQED</sequence>
<accession>A0A549T9U8</accession>
<name>A0A549T9U8_9HYPH</name>
<dbReference type="EMBL" id="VJMG01000030">
    <property type="protein sequence ID" value="TRL38636.1"/>
    <property type="molecule type" value="Genomic_DNA"/>
</dbReference>
<reference evidence="2 3" key="1">
    <citation type="submission" date="2019-07" db="EMBL/GenBank/DDBJ databases">
        <title>Ln-dependent methylotrophs.</title>
        <authorList>
            <person name="Tani A."/>
        </authorList>
    </citation>
    <scope>NUCLEOTIDE SEQUENCE [LARGE SCALE GENOMIC DNA]</scope>
    <source>
        <strain evidence="2 3">SM12</strain>
    </source>
</reference>
<dbReference type="AlphaFoldDB" id="A0A549T9U8"/>
<evidence type="ECO:0000313" key="3">
    <source>
        <dbReference type="Proteomes" id="UP000316801"/>
    </source>
</evidence>